<dbReference type="Pfam" id="PF00126">
    <property type="entry name" value="HTH_1"/>
    <property type="match status" value="1"/>
</dbReference>
<dbReference type="CDD" id="cd05466">
    <property type="entry name" value="PBP2_LTTR_substrate"/>
    <property type="match status" value="1"/>
</dbReference>
<dbReference type="Pfam" id="PF03466">
    <property type="entry name" value="LysR_substrate"/>
    <property type="match status" value="1"/>
</dbReference>
<evidence type="ECO:0000256" key="2">
    <source>
        <dbReference type="ARBA" id="ARBA00023015"/>
    </source>
</evidence>
<proteinExistence type="inferred from homology"/>
<comment type="similarity">
    <text evidence="1">Belongs to the LysR transcriptional regulatory family.</text>
</comment>
<dbReference type="PANTHER" id="PTHR30346">
    <property type="entry name" value="TRANSCRIPTIONAL DUAL REGULATOR HCAR-RELATED"/>
    <property type="match status" value="1"/>
</dbReference>
<dbReference type="InterPro" id="IPR000847">
    <property type="entry name" value="LysR_HTH_N"/>
</dbReference>
<dbReference type="GO" id="GO:0003677">
    <property type="term" value="F:DNA binding"/>
    <property type="evidence" value="ECO:0007669"/>
    <property type="project" value="UniProtKB-KW"/>
</dbReference>
<dbReference type="Gene3D" id="1.10.10.10">
    <property type="entry name" value="Winged helix-like DNA-binding domain superfamily/Winged helix DNA-binding domain"/>
    <property type="match status" value="1"/>
</dbReference>
<dbReference type="Proteomes" id="UP000299290">
    <property type="component" value="Unassembled WGS sequence"/>
</dbReference>
<evidence type="ECO:0000313" key="6">
    <source>
        <dbReference type="EMBL" id="GDY42822.1"/>
    </source>
</evidence>
<gene>
    <name evidence="6" type="ORF">SANT12839_037040</name>
</gene>
<comment type="caution">
    <text evidence="6">The sequence shown here is derived from an EMBL/GenBank/DDBJ whole genome shotgun (WGS) entry which is preliminary data.</text>
</comment>
<dbReference type="GO" id="GO:0032993">
    <property type="term" value="C:protein-DNA complex"/>
    <property type="evidence" value="ECO:0007669"/>
    <property type="project" value="TreeGrafter"/>
</dbReference>
<dbReference type="InterPro" id="IPR005119">
    <property type="entry name" value="LysR_subst-bd"/>
</dbReference>
<dbReference type="InterPro" id="IPR036388">
    <property type="entry name" value="WH-like_DNA-bd_sf"/>
</dbReference>
<feature type="domain" description="HTH lysR-type" evidence="5">
    <location>
        <begin position="33"/>
        <end position="90"/>
    </location>
</feature>
<sequence>MPWVMCPGPYVLAHMSWARCGETSIAGAYHRGVQLHQLRYFATVAETRHFTRAAELLHVAQPSLSQQIRALERELGADLFHRARGNIALTDAGEALLPLARQILADAETAHREVQEVAQLRRGRVRLGATPSLCASFVPDVLRRFHDEFPGIELIVDEGGSQDLVRTLSAGELDLALIITPLPGQASALAATELLREELVVASSPASPPPTRRRRILVEDLRDRPMVMFRRGYDLREFTTAACRAAGFEPSFTVEGGEMDAVLGFVRAGLGIAVLPGMVAARSGLRITPFAGHDMQRTIAVAHRKDVAPPRAARELRRVMLEHLRTAAAGEFGLPPSATRLLP</sequence>
<dbReference type="PROSITE" id="PS50931">
    <property type="entry name" value="HTH_LYSR"/>
    <property type="match status" value="1"/>
</dbReference>
<keyword evidence="4" id="KW-0804">Transcription</keyword>
<dbReference type="SUPFAM" id="SSF53850">
    <property type="entry name" value="Periplasmic binding protein-like II"/>
    <property type="match status" value="1"/>
</dbReference>
<dbReference type="SUPFAM" id="SSF46785">
    <property type="entry name" value="Winged helix' DNA-binding domain"/>
    <property type="match status" value="1"/>
</dbReference>
<dbReference type="AlphaFoldDB" id="A0A4D4K431"/>
<accession>A0A4D4K431</accession>
<dbReference type="InterPro" id="IPR036390">
    <property type="entry name" value="WH_DNA-bd_sf"/>
</dbReference>
<evidence type="ECO:0000256" key="4">
    <source>
        <dbReference type="ARBA" id="ARBA00023163"/>
    </source>
</evidence>
<keyword evidence="7" id="KW-1185">Reference proteome</keyword>
<organism evidence="6 7">
    <name type="scientific">Streptomyces antimycoticus</name>
    <dbReference type="NCBI Taxonomy" id="68175"/>
    <lineage>
        <taxon>Bacteria</taxon>
        <taxon>Bacillati</taxon>
        <taxon>Actinomycetota</taxon>
        <taxon>Actinomycetes</taxon>
        <taxon>Kitasatosporales</taxon>
        <taxon>Streptomycetaceae</taxon>
        <taxon>Streptomyces</taxon>
        <taxon>Streptomyces violaceusniger group</taxon>
    </lineage>
</organism>
<evidence type="ECO:0000259" key="5">
    <source>
        <dbReference type="PROSITE" id="PS50931"/>
    </source>
</evidence>
<keyword evidence="2" id="KW-0805">Transcription regulation</keyword>
<name>A0A4D4K431_9ACTN</name>
<reference evidence="6 7" key="1">
    <citation type="journal article" date="2020" name="Int. J. Syst. Evol. Microbiol.">
        <title>Reclassification of Streptomyces castelarensis and Streptomyces sporoclivatus as later heterotypic synonyms of Streptomyces antimycoticus.</title>
        <authorList>
            <person name="Komaki H."/>
            <person name="Tamura T."/>
        </authorList>
    </citation>
    <scope>NUCLEOTIDE SEQUENCE [LARGE SCALE GENOMIC DNA]</scope>
    <source>
        <strain evidence="6 7">NBRC 12839</strain>
    </source>
</reference>
<evidence type="ECO:0000256" key="1">
    <source>
        <dbReference type="ARBA" id="ARBA00009437"/>
    </source>
</evidence>
<dbReference type="GO" id="GO:0003700">
    <property type="term" value="F:DNA-binding transcription factor activity"/>
    <property type="evidence" value="ECO:0007669"/>
    <property type="project" value="InterPro"/>
</dbReference>
<dbReference type="Gene3D" id="3.40.190.290">
    <property type="match status" value="1"/>
</dbReference>
<evidence type="ECO:0000313" key="7">
    <source>
        <dbReference type="Proteomes" id="UP000299290"/>
    </source>
</evidence>
<dbReference type="EMBL" id="BJHV01000001">
    <property type="protein sequence ID" value="GDY42822.1"/>
    <property type="molecule type" value="Genomic_DNA"/>
</dbReference>
<protein>
    <submittedName>
        <fullName evidence="6">LysR family transcriptional regulator</fullName>
    </submittedName>
</protein>
<dbReference type="PANTHER" id="PTHR30346:SF29">
    <property type="entry name" value="LYSR SUBSTRATE-BINDING"/>
    <property type="match status" value="1"/>
</dbReference>
<dbReference type="PRINTS" id="PR00039">
    <property type="entry name" value="HTHLYSR"/>
</dbReference>
<dbReference type="FunFam" id="1.10.10.10:FF:000001">
    <property type="entry name" value="LysR family transcriptional regulator"/>
    <property type="match status" value="1"/>
</dbReference>
<evidence type="ECO:0000256" key="3">
    <source>
        <dbReference type="ARBA" id="ARBA00023125"/>
    </source>
</evidence>
<keyword evidence="3" id="KW-0238">DNA-binding</keyword>